<sequence length="56" mass="5997">MGLATSVTYPARLKTLSKALSSSKNLALRLADGQGAARARAKAKEVLNRQAPYRQP</sequence>
<protein>
    <submittedName>
        <fullName evidence="1">Uncharacterized protein</fullName>
    </submittedName>
</protein>
<comment type="caution">
    <text evidence="1">The sequence shown here is derived from an EMBL/GenBank/DDBJ whole genome shotgun (WGS) entry which is preliminary data.</text>
</comment>
<feature type="non-terminal residue" evidence="1">
    <location>
        <position position="56"/>
    </location>
</feature>
<name>X0XZ25_9ZZZZ</name>
<evidence type="ECO:0000313" key="1">
    <source>
        <dbReference type="EMBL" id="GAG48724.1"/>
    </source>
</evidence>
<reference evidence="1" key="1">
    <citation type="journal article" date="2014" name="Front. Microbiol.">
        <title>High frequency of phylogenetically diverse reductive dehalogenase-homologous genes in deep subseafloor sedimentary metagenomes.</title>
        <authorList>
            <person name="Kawai M."/>
            <person name="Futagami T."/>
            <person name="Toyoda A."/>
            <person name="Takaki Y."/>
            <person name="Nishi S."/>
            <person name="Hori S."/>
            <person name="Arai W."/>
            <person name="Tsubouchi T."/>
            <person name="Morono Y."/>
            <person name="Uchiyama I."/>
            <person name="Ito T."/>
            <person name="Fujiyama A."/>
            <person name="Inagaki F."/>
            <person name="Takami H."/>
        </authorList>
    </citation>
    <scope>NUCLEOTIDE SEQUENCE</scope>
    <source>
        <strain evidence="1">Expedition CK06-06</strain>
    </source>
</reference>
<dbReference type="EMBL" id="BARS01051788">
    <property type="protein sequence ID" value="GAG48724.1"/>
    <property type="molecule type" value="Genomic_DNA"/>
</dbReference>
<dbReference type="AlphaFoldDB" id="X0XZ25"/>
<gene>
    <name evidence="1" type="ORF">S01H1_77083</name>
</gene>
<organism evidence="1">
    <name type="scientific">marine sediment metagenome</name>
    <dbReference type="NCBI Taxonomy" id="412755"/>
    <lineage>
        <taxon>unclassified sequences</taxon>
        <taxon>metagenomes</taxon>
        <taxon>ecological metagenomes</taxon>
    </lineage>
</organism>
<proteinExistence type="predicted"/>
<accession>X0XZ25</accession>